<dbReference type="STRING" id="331113.SNE_A17530"/>
<dbReference type="EMBL" id="FR872582">
    <property type="protein sequence ID" value="CCB89630.1"/>
    <property type="molecule type" value="Genomic_DNA"/>
</dbReference>
<dbReference type="HOGENOM" id="CLU_1260738_0_0_0"/>
<name>F8L9T1_SIMNZ</name>
<evidence type="ECO:0000313" key="1">
    <source>
        <dbReference type="EMBL" id="CCB89630.1"/>
    </source>
</evidence>
<keyword evidence="2" id="KW-1185">Reference proteome</keyword>
<protein>
    <submittedName>
        <fullName evidence="1">Uncharacterized protein</fullName>
    </submittedName>
</protein>
<dbReference type="AlphaFoldDB" id="F8L9T1"/>
<accession>F8L9T1</accession>
<evidence type="ECO:0000313" key="2">
    <source>
        <dbReference type="Proteomes" id="UP000000496"/>
    </source>
</evidence>
<organism evidence="1 2">
    <name type="scientific">Simkania negevensis (strain ATCC VR-1471 / DSM 27360 / Z)</name>
    <dbReference type="NCBI Taxonomy" id="331113"/>
    <lineage>
        <taxon>Bacteria</taxon>
        <taxon>Pseudomonadati</taxon>
        <taxon>Chlamydiota</taxon>
        <taxon>Chlamydiia</taxon>
        <taxon>Parachlamydiales</taxon>
        <taxon>Simkaniaceae</taxon>
        <taxon>Simkania</taxon>
    </lineage>
</organism>
<gene>
    <name evidence="1" type="ordered locus">SNE_A17530</name>
</gene>
<dbReference type="Proteomes" id="UP000000496">
    <property type="component" value="Chromosome gsn.131"/>
</dbReference>
<sequence>MDLLFFRRIKEMATLVAEKGRDLTCLPKCNTWTYSQGGGSQVIITGDTKSLKAIWLCNGTYKPLFDNDVRGFNWNTIDDVNAYLEKYFPEISSRWEWNWFIPTRVFDVNFIPNPSYQVHVRFPGKRSFSLELAFFDTGHAVKHRIIDRLATNRLSQKKGYDFSVIEYNGKKIEEDEYFGTHVKKSAELADLIPRYIRGDFDQRETCLRCGVFFCASSSY</sequence>
<proteinExistence type="predicted"/>
<reference evidence="1 2" key="2">
    <citation type="journal article" date="2011" name="Mol. Biol. Evol.">
        <title>Unity in variety--the pan-genome of the Chlamydiae.</title>
        <authorList>
            <person name="Collingro A."/>
            <person name="Tischler P."/>
            <person name="Weinmaier T."/>
            <person name="Penz T."/>
            <person name="Heinz E."/>
            <person name="Brunham R.C."/>
            <person name="Read T.D."/>
            <person name="Bavoil P.M."/>
            <person name="Sachse K."/>
            <person name="Kahane S."/>
            <person name="Friedman M.G."/>
            <person name="Rattei T."/>
            <person name="Myers G.S."/>
            <person name="Horn M."/>
        </authorList>
    </citation>
    <scope>NUCLEOTIDE SEQUENCE [LARGE SCALE GENOMIC DNA]</scope>
    <source>
        <strain evidence="2">ATCC VR-1471 / Z</strain>
    </source>
</reference>
<dbReference type="KEGG" id="sng:SNE_A17530"/>
<reference key="1">
    <citation type="journal article" date="2011" name="Mol. Biol. Evol.">
        <title>Unity in variety -- the pan-genome of the Chlamydiae.</title>
        <authorList>
            <person name="Collingro A."/>
            <person name="Tischler P."/>
            <person name="Weinmaier T."/>
            <person name="Penz T."/>
            <person name="Heinz E."/>
            <person name="Brunham R.C."/>
            <person name="Read T.D."/>
            <person name="Bavoil P.M."/>
            <person name="Sachse K."/>
            <person name="Kahane S."/>
            <person name="Friedman M.G."/>
            <person name="Rattei T."/>
            <person name="Myers G.S.A."/>
            <person name="Horn M."/>
        </authorList>
    </citation>
    <scope>NUCLEOTIDE SEQUENCE</scope>
    <source>
        <strain>Z</strain>
    </source>
</reference>